<accession>A0ABQ3BEW1</accession>
<keyword evidence="3" id="KW-1185">Reference proteome</keyword>
<dbReference type="Proteomes" id="UP000619761">
    <property type="component" value="Unassembled WGS sequence"/>
</dbReference>
<dbReference type="RefSeq" id="WP_229838113.1">
    <property type="nucleotide sequence ID" value="NZ_BMYZ01000004.1"/>
</dbReference>
<protein>
    <recommendedName>
        <fullName evidence="4">DUF3592 domain-containing protein</fullName>
    </recommendedName>
</protein>
<name>A0ABQ3BEW1_9GAMM</name>
<reference evidence="3" key="1">
    <citation type="journal article" date="2019" name="Int. J. Syst. Evol. Microbiol.">
        <title>The Global Catalogue of Microorganisms (GCM) 10K type strain sequencing project: providing services to taxonomists for standard genome sequencing and annotation.</title>
        <authorList>
            <consortium name="The Broad Institute Genomics Platform"/>
            <consortium name="The Broad Institute Genome Sequencing Center for Infectious Disease"/>
            <person name="Wu L."/>
            <person name="Ma J."/>
        </authorList>
    </citation>
    <scope>NUCLEOTIDE SEQUENCE [LARGE SCALE GENOMIC DNA]</scope>
    <source>
        <strain evidence="3">KCTC 32239</strain>
    </source>
</reference>
<keyword evidence="1" id="KW-1133">Transmembrane helix</keyword>
<feature type="transmembrane region" description="Helical" evidence="1">
    <location>
        <begin position="6"/>
        <end position="22"/>
    </location>
</feature>
<proteinExistence type="predicted"/>
<evidence type="ECO:0008006" key="4">
    <source>
        <dbReference type="Google" id="ProtNLM"/>
    </source>
</evidence>
<evidence type="ECO:0000313" key="2">
    <source>
        <dbReference type="EMBL" id="GGY87467.1"/>
    </source>
</evidence>
<evidence type="ECO:0000256" key="1">
    <source>
        <dbReference type="SAM" id="Phobius"/>
    </source>
</evidence>
<dbReference type="EMBL" id="BMYZ01000004">
    <property type="protein sequence ID" value="GGY87467.1"/>
    <property type="molecule type" value="Genomic_DNA"/>
</dbReference>
<organism evidence="2 3">
    <name type="scientific">Cellvibrio zantedeschiae</name>
    <dbReference type="NCBI Taxonomy" id="1237077"/>
    <lineage>
        <taxon>Bacteria</taxon>
        <taxon>Pseudomonadati</taxon>
        <taxon>Pseudomonadota</taxon>
        <taxon>Gammaproteobacteria</taxon>
        <taxon>Cellvibrionales</taxon>
        <taxon>Cellvibrionaceae</taxon>
        <taxon>Cellvibrio</taxon>
    </lineage>
</organism>
<keyword evidence="1" id="KW-0812">Transmembrane</keyword>
<sequence length="128" mass="14277">MRIYFLIFGVLFLILSALLFFRRMRIIFYGASAIGTVLRIESRESEDSILHFPVISFVDNDGVQYTFTSTSGVALGKSPSDTKVLIRYSTSNPKIAYIANWRHMWGGPIAILFLGVTGIWAAIGHTAL</sequence>
<feature type="transmembrane region" description="Helical" evidence="1">
    <location>
        <begin position="104"/>
        <end position="123"/>
    </location>
</feature>
<evidence type="ECO:0000313" key="3">
    <source>
        <dbReference type="Proteomes" id="UP000619761"/>
    </source>
</evidence>
<keyword evidence="1" id="KW-0472">Membrane</keyword>
<gene>
    <name evidence="2" type="ORF">GCM10011613_35820</name>
</gene>
<comment type="caution">
    <text evidence="2">The sequence shown here is derived from an EMBL/GenBank/DDBJ whole genome shotgun (WGS) entry which is preliminary data.</text>
</comment>